<feature type="region of interest" description="Disordered" evidence="2">
    <location>
        <begin position="112"/>
        <end position="222"/>
    </location>
</feature>
<comment type="similarity">
    <text evidence="1">Belongs to the complex I NDUFA12 subunit family.</text>
</comment>
<evidence type="ECO:0000313" key="4">
    <source>
        <dbReference type="Proteomes" id="UP000799324"/>
    </source>
</evidence>
<evidence type="ECO:0000256" key="2">
    <source>
        <dbReference type="SAM" id="MobiDB-lite"/>
    </source>
</evidence>
<dbReference type="AlphaFoldDB" id="A0A6A6TL31"/>
<dbReference type="Pfam" id="PF05071">
    <property type="entry name" value="NDUFA12"/>
    <property type="match status" value="1"/>
</dbReference>
<dbReference type="InterPro" id="IPR007763">
    <property type="entry name" value="NDUFA12"/>
</dbReference>
<dbReference type="Proteomes" id="UP000799324">
    <property type="component" value="Unassembled WGS sequence"/>
</dbReference>
<protein>
    <submittedName>
        <fullName evidence="3">Uncharacterized protein</fullName>
    </submittedName>
</protein>
<accession>A0A6A6TL31</accession>
<reference evidence="3" key="1">
    <citation type="journal article" date="2020" name="Stud. Mycol.">
        <title>101 Dothideomycetes genomes: a test case for predicting lifestyles and emergence of pathogens.</title>
        <authorList>
            <person name="Haridas S."/>
            <person name="Albert R."/>
            <person name="Binder M."/>
            <person name="Bloem J."/>
            <person name="Labutti K."/>
            <person name="Salamov A."/>
            <person name="Andreopoulos B."/>
            <person name="Baker S."/>
            <person name="Barry K."/>
            <person name="Bills G."/>
            <person name="Bluhm B."/>
            <person name="Cannon C."/>
            <person name="Castanera R."/>
            <person name="Culley D."/>
            <person name="Daum C."/>
            <person name="Ezra D."/>
            <person name="Gonzalez J."/>
            <person name="Henrissat B."/>
            <person name="Kuo A."/>
            <person name="Liang C."/>
            <person name="Lipzen A."/>
            <person name="Lutzoni F."/>
            <person name="Magnuson J."/>
            <person name="Mondo S."/>
            <person name="Nolan M."/>
            <person name="Ohm R."/>
            <person name="Pangilinan J."/>
            <person name="Park H.-J."/>
            <person name="Ramirez L."/>
            <person name="Alfaro M."/>
            <person name="Sun H."/>
            <person name="Tritt A."/>
            <person name="Yoshinaga Y."/>
            <person name="Zwiers L.-H."/>
            <person name="Turgeon B."/>
            <person name="Goodwin S."/>
            <person name="Spatafora J."/>
            <person name="Crous P."/>
            <person name="Grigoriev I."/>
        </authorList>
    </citation>
    <scope>NUCLEOTIDE SEQUENCE</scope>
    <source>
        <strain evidence="3">CBS 122681</strain>
    </source>
</reference>
<dbReference type="GO" id="GO:0005739">
    <property type="term" value="C:mitochondrion"/>
    <property type="evidence" value="ECO:0007669"/>
    <property type="project" value="TreeGrafter"/>
</dbReference>
<dbReference type="OrthoDB" id="10255576at2759"/>
<proteinExistence type="inferred from homology"/>
<dbReference type="PANTHER" id="PTHR32470:SF2">
    <property type="entry name" value="NADH DEHYDROGENASE [UBIQUINONE] 1 ALPHA SUBCOMPLEX ASSEMBLY FACTOR 2"/>
    <property type="match status" value="1"/>
</dbReference>
<feature type="compositionally biased region" description="Basic and acidic residues" evidence="2">
    <location>
        <begin position="159"/>
        <end position="174"/>
    </location>
</feature>
<feature type="compositionally biased region" description="Polar residues" evidence="2">
    <location>
        <begin position="121"/>
        <end position="143"/>
    </location>
</feature>
<dbReference type="GO" id="GO:0045271">
    <property type="term" value="C:respiratory chain complex I"/>
    <property type="evidence" value="ECO:0007669"/>
    <property type="project" value="InterPro"/>
</dbReference>
<organism evidence="3 4">
    <name type="scientific">Lophiostoma macrostomum CBS 122681</name>
    <dbReference type="NCBI Taxonomy" id="1314788"/>
    <lineage>
        <taxon>Eukaryota</taxon>
        <taxon>Fungi</taxon>
        <taxon>Dikarya</taxon>
        <taxon>Ascomycota</taxon>
        <taxon>Pezizomycotina</taxon>
        <taxon>Dothideomycetes</taxon>
        <taxon>Pleosporomycetidae</taxon>
        <taxon>Pleosporales</taxon>
        <taxon>Lophiostomataceae</taxon>
        <taxon>Lophiostoma</taxon>
    </lineage>
</organism>
<gene>
    <name evidence="3" type="ORF">K491DRAFT_688777</name>
</gene>
<keyword evidence="4" id="KW-1185">Reference proteome</keyword>
<name>A0A6A6TL31_9PLEO</name>
<evidence type="ECO:0000256" key="1">
    <source>
        <dbReference type="ARBA" id="ARBA00007355"/>
    </source>
</evidence>
<dbReference type="EMBL" id="MU004303">
    <property type="protein sequence ID" value="KAF2659917.1"/>
    <property type="molecule type" value="Genomic_DNA"/>
</dbReference>
<dbReference type="GO" id="GO:0032981">
    <property type="term" value="P:mitochondrial respiratory chain complex I assembly"/>
    <property type="evidence" value="ECO:0007669"/>
    <property type="project" value="TreeGrafter"/>
</dbReference>
<evidence type="ECO:0000313" key="3">
    <source>
        <dbReference type="EMBL" id="KAF2659917.1"/>
    </source>
</evidence>
<dbReference type="PANTHER" id="PTHR32470">
    <property type="entry name" value="ADH DEHYDROGENASE [UBIQUINONE] 1 ALPHA SUBCOMPLEX ASSEMBLY FACTOR 2"/>
    <property type="match status" value="1"/>
</dbReference>
<sequence length="222" mass="25753">MATTKGPGAIRRLWYNWRMIRLPWRRRWLVGFDLEGNTFWEFKDAIHAGRTRRIAKYSNWVHHSDVNLPPQWIQWLRHTRFEPPSLAEQQADVVRQAQMKMLAAQADARWAAKPSALDAPNKQQPIQPLESGDQSSGIRQINVDQEVRDRAEPPPTFENAKEVSEQRPTTEHESTTTAPTIKPQRVMKKEPTDSPWKQAARTNPGDEWQPQEWSPGPARRKA</sequence>
<dbReference type="InterPro" id="IPR052618">
    <property type="entry name" value="ComplexI_NDUFA12"/>
</dbReference>